<feature type="transmembrane region" description="Helical" evidence="1">
    <location>
        <begin position="50"/>
        <end position="67"/>
    </location>
</feature>
<sequence>MTERFTQRTSLAASYRPLIVSSIVLVALITLVVGAVVGMTNPDSPMPVRWLVGLAVALLICGLVLLLRTRILKREAGYGSLEVDERGLVARYGGTVRTLEWGQVERLERLRKPVKGAAKTDTAGGAMVIGAVNAATRATAPKSLGVIGVGSWTEGADANSVGRELAVLSTREFGAAPCGGVVVPIWFDDYGPGAERQLTELVRRHRPDLAGVEST</sequence>
<gene>
    <name evidence="2" type="ORF">EK0264_11550</name>
</gene>
<evidence type="ECO:0000256" key="1">
    <source>
        <dbReference type="SAM" id="Phobius"/>
    </source>
</evidence>
<proteinExistence type="predicted"/>
<name>A0A7L4YNK8_9ACTN</name>
<evidence type="ECO:0000313" key="3">
    <source>
        <dbReference type="Proteomes" id="UP000463857"/>
    </source>
</evidence>
<reference evidence="2 3" key="1">
    <citation type="journal article" date="2018" name="Int. J. Syst. Evol. Microbiol.">
        <title>Epidermidibacterium keratini gen. nov., sp. nov., a member of the family Sporichthyaceae, isolated from keratin epidermis.</title>
        <authorList>
            <person name="Lee D.G."/>
            <person name="Trujillo M.E."/>
            <person name="Kang S."/>
            <person name="Nam J.J."/>
            <person name="Kim Y.J."/>
        </authorList>
    </citation>
    <scope>NUCLEOTIDE SEQUENCE [LARGE SCALE GENOMIC DNA]</scope>
    <source>
        <strain evidence="2 3">EPI-7</strain>
    </source>
</reference>
<keyword evidence="1" id="KW-0472">Membrane</keyword>
<organism evidence="2 3">
    <name type="scientific">Epidermidibacterium keratini</name>
    <dbReference type="NCBI Taxonomy" id="1891644"/>
    <lineage>
        <taxon>Bacteria</taxon>
        <taxon>Bacillati</taxon>
        <taxon>Actinomycetota</taxon>
        <taxon>Actinomycetes</taxon>
        <taxon>Sporichthyales</taxon>
        <taxon>Sporichthyaceae</taxon>
        <taxon>Epidermidibacterium</taxon>
    </lineage>
</organism>
<keyword evidence="1" id="KW-1133">Transmembrane helix</keyword>
<dbReference type="KEGG" id="eke:EK0264_11550"/>
<dbReference type="RefSeq" id="WP_159545749.1">
    <property type="nucleotide sequence ID" value="NZ_CP047156.1"/>
</dbReference>
<feature type="transmembrane region" description="Helical" evidence="1">
    <location>
        <begin position="18"/>
        <end position="38"/>
    </location>
</feature>
<evidence type="ECO:0000313" key="2">
    <source>
        <dbReference type="EMBL" id="QHC00855.1"/>
    </source>
</evidence>
<dbReference type="EMBL" id="CP047156">
    <property type="protein sequence ID" value="QHC00855.1"/>
    <property type="molecule type" value="Genomic_DNA"/>
</dbReference>
<protein>
    <submittedName>
        <fullName evidence="2">Uncharacterized protein</fullName>
    </submittedName>
</protein>
<keyword evidence="1" id="KW-0812">Transmembrane</keyword>
<keyword evidence="3" id="KW-1185">Reference proteome</keyword>
<dbReference type="InParanoid" id="A0A7L4YNK8"/>
<dbReference type="Proteomes" id="UP000463857">
    <property type="component" value="Chromosome"/>
</dbReference>
<dbReference type="AlphaFoldDB" id="A0A7L4YNK8"/>
<accession>A0A7L4YNK8</accession>